<dbReference type="Pfam" id="PF15956">
    <property type="entry name" value="DUF4760"/>
    <property type="match status" value="1"/>
</dbReference>
<dbReference type="GeneID" id="7988624"/>
<gene>
    <name evidence="1" type="ordered locus">TGAM_2058</name>
</gene>
<dbReference type="RefSeq" id="WP_015859663.1">
    <property type="nucleotide sequence ID" value="NC_012804.1"/>
</dbReference>
<evidence type="ECO:0000313" key="1">
    <source>
        <dbReference type="EMBL" id="ACS34560.1"/>
    </source>
</evidence>
<dbReference type="KEGG" id="tga:TGAM_2058"/>
<name>C5A2E1_THEGJ</name>
<dbReference type="PaxDb" id="593117-TGAM_2058"/>
<dbReference type="EMBL" id="CP001398">
    <property type="protein sequence ID" value="ACS34560.1"/>
    <property type="molecule type" value="Genomic_DNA"/>
</dbReference>
<evidence type="ECO:0000313" key="2">
    <source>
        <dbReference type="Proteomes" id="UP000001488"/>
    </source>
</evidence>
<dbReference type="HOGENOM" id="CLU_1590971_0_0_2"/>
<dbReference type="Proteomes" id="UP000001488">
    <property type="component" value="Chromosome"/>
</dbReference>
<dbReference type="InterPro" id="IPR031876">
    <property type="entry name" value="DUF4760"/>
</dbReference>
<dbReference type="AlphaFoldDB" id="C5A2E1"/>
<organism evidence="1 2">
    <name type="scientific">Thermococcus gammatolerans (strain DSM 15229 / JCM 11827 / EJ3)</name>
    <dbReference type="NCBI Taxonomy" id="593117"/>
    <lineage>
        <taxon>Archaea</taxon>
        <taxon>Methanobacteriati</taxon>
        <taxon>Methanobacteriota</taxon>
        <taxon>Thermococci</taxon>
        <taxon>Thermococcales</taxon>
        <taxon>Thermococcaceae</taxon>
        <taxon>Thermococcus</taxon>
    </lineage>
</organism>
<accession>C5A2E1</accession>
<proteinExistence type="predicted"/>
<dbReference type="STRING" id="593117.TGAM_2058"/>
<keyword evidence="2" id="KW-1185">Reference proteome</keyword>
<protein>
    <submittedName>
        <fullName evidence="1">Uncharacterized protein</fullName>
    </submittedName>
</protein>
<reference evidence="1 2" key="1">
    <citation type="journal article" date="2007" name="Genome Biol.">
        <title>Genome analysis and genome-wide proteomics of Thermococcus gammatolerans, the most radioresistant organism known amongst the Archaea.</title>
        <authorList>
            <person name="Zivanovic Y."/>
            <person name="Armengaud J."/>
            <person name="Lagorce A."/>
            <person name="Leplat C."/>
            <person name="Guerin P."/>
            <person name="Dutertre M."/>
            <person name="Anthouard V."/>
            <person name="Forterre P."/>
            <person name="Wincker P."/>
            <person name="Confalonieri F."/>
        </authorList>
    </citation>
    <scope>NUCLEOTIDE SEQUENCE [LARGE SCALE GENOMIC DNA]</scope>
    <source>
        <strain evidence="2">DSM 15229 / JCM 11827 / EJ3</strain>
    </source>
</reference>
<sequence>MIEMIVVDNNMLQAISTVLLAASVIYAALQVRENSYQRELAVMKEAYDYIRETRKYRRMIYQNKEIILKTKTVEELKKLEKEYPDLYDAIQEVFNCYHYVGFLIKLGFITKKKKEFIDEIHEPVLRINEIAGHIIDLENKKAGYKGYKKYFLYLIQEIKQELDVRTD</sequence>